<proteinExistence type="predicted"/>
<dbReference type="AlphaFoldDB" id="W5TXX8"/>
<dbReference type="OrthoDB" id="4571969at2"/>
<organism evidence="1 2">
    <name type="scientific">Nocardia nova SH22a</name>
    <dbReference type="NCBI Taxonomy" id="1415166"/>
    <lineage>
        <taxon>Bacteria</taxon>
        <taxon>Bacillati</taxon>
        <taxon>Actinomycetota</taxon>
        <taxon>Actinomycetes</taxon>
        <taxon>Mycobacteriales</taxon>
        <taxon>Nocardiaceae</taxon>
        <taxon>Nocardia</taxon>
    </lineage>
</organism>
<dbReference type="HOGENOM" id="CLU_989841_0_0_11"/>
<reference evidence="1 2" key="1">
    <citation type="journal article" date="2014" name="Appl. Environ. Microbiol.">
        <title>Insights into the Microbial Degradation of Rubber and Gutta-Percha by Analysis of the Complete Genome of Nocardia nova SH22a.</title>
        <authorList>
            <person name="Luo Q."/>
            <person name="Hiessl S."/>
            <person name="Poehlein A."/>
            <person name="Daniel R."/>
            <person name="Steinbuchel A."/>
        </authorList>
    </citation>
    <scope>NUCLEOTIDE SEQUENCE [LARGE SCALE GENOMIC DNA]</scope>
    <source>
        <strain evidence="1">SH22a</strain>
    </source>
</reference>
<dbReference type="EMBL" id="CP006850">
    <property type="protein sequence ID" value="AHH22081.1"/>
    <property type="molecule type" value="Genomic_DNA"/>
</dbReference>
<sequence length="281" mass="29751">MNTVPNATDAPNPRPGDAYDRYAAQLTPGDPIKVLTETGEVIPVRFWGHAIVASLSDGTLQTFDTEDIELPEGVAPVSAATIIAAHLTEFEDCDLGEAINALRDHASLPAAQFMPLLRAEFERQRAAKTTASRSLGEAVMRLEAQTRRRRAASIEGQAVEPRHSHDRPRCVHCGDERGPWRPTGEHCEHGVQLFECSPGHGCRAGDGRSGRAAKAAGMACIRCGADLAAPGAESVPGGFGDRGQVFRCAAGTGCQAEAVTFTGDDLFGYVSSLDDTRGGAE</sequence>
<name>W5TXX8_9NOCA</name>
<evidence type="ECO:0000313" key="2">
    <source>
        <dbReference type="Proteomes" id="UP000019150"/>
    </source>
</evidence>
<dbReference type="KEGG" id="nno:NONO_c73250"/>
<evidence type="ECO:0000313" key="1">
    <source>
        <dbReference type="EMBL" id="AHH22081.1"/>
    </source>
</evidence>
<keyword evidence="2" id="KW-1185">Reference proteome</keyword>
<dbReference type="eggNOG" id="ENOG5032H0J">
    <property type="taxonomic scope" value="Bacteria"/>
</dbReference>
<dbReference type="PATRIC" id="fig|1415166.3.peg.7517"/>
<dbReference type="STRING" id="1415166.NONO_c73250"/>
<gene>
    <name evidence="1" type="ORF">NONO_c73250</name>
</gene>
<dbReference type="Proteomes" id="UP000019150">
    <property type="component" value="Chromosome"/>
</dbReference>
<protein>
    <submittedName>
        <fullName evidence="1">Uncharacterized protein</fullName>
    </submittedName>
</protein>
<accession>W5TXX8</accession>
<dbReference type="RefSeq" id="WP_025353357.1">
    <property type="nucleotide sequence ID" value="NZ_CP006850.1"/>
</dbReference>